<accession>A0A1D3DRD4</accession>
<dbReference type="OrthoDB" id="9826274at2"/>
<sequence>MGNPPEKGKSKKDDKDILDEAVELFKNYTERFGVKKPEFTAVKSEVNAVVAAVNAFKPEANAAVATFNGFNAEATLVKAEWTKWDLAKIAEDKVLDLQGMSPEKLKLHAQAALDLAKELRPHVQRFMDQYPRERSREITDTARDHGRRLQTVERYIQSLRNRTANSVAPARRAEPVNVGNAQAVASHLNHLERRINNLVNAIG</sequence>
<protein>
    <submittedName>
        <fullName evidence="1">Uncharacterized protein</fullName>
    </submittedName>
</protein>
<organism evidence="1 2">
    <name type="scientific">Streptomyces thermolilacinus SPC6</name>
    <dbReference type="NCBI Taxonomy" id="1306406"/>
    <lineage>
        <taxon>Bacteria</taxon>
        <taxon>Bacillati</taxon>
        <taxon>Actinomycetota</taxon>
        <taxon>Actinomycetes</taxon>
        <taxon>Kitasatosporales</taxon>
        <taxon>Streptomycetaceae</taxon>
        <taxon>Streptomyces</taxon>
    </lineage>
</organism>
<evidence type="ECO:0000313" key="1">
    <source>
        <dbReference type="EMBL" id="OEJ94868.1"/>
    </source>
</evidence>
<keyword evidence="2" id="KW-1185">Reference proteome</keyword>
<name>A0A1D3DRD4_9ACTN</name>
<dbReference type="RefSeq" id="WP_023587053.1">
    <property type="nucleotide sequence ID" value="NZ_ASHX02000001.1"/>
</dbReference>
<dbReference type="STRING" id="1306406.J116_010615"/>
<dbReference type="Proteomes" id="UP000095329">
    <property type="component" value="Unassembled WGS sequence"/>
</dbReference>
<reference evidence="1 2" key="1">
    <citation type="journal article" date="2013" name="Genome Announc.">
        <title>Genome Sequence of Streptomyces violaceusniger Strain SPC6, a Halotolerant Streptomycete That Exhibits Rapid Growth and Development.</title>
        <authorList>
            <person name="Chen X."/>
            <person name="Zhang B."/>
            <person name="Zhang W."/>
            <person name="Wu X."/>
            <person name="Zhang M."/>
            <person name="Chen T."/>
            <person name="Liu G."/>
            <person name="Dyson P."/>
        </authorList>
    </citation>
    <scope>NUCLEOTIDE SEQUENCE [LARGE SCALE GENOMIC DNA]</scope>
    <source>
        <strain evidence="1 2">SPC6</strain>
    </source>
</reference>
<dbReference type="eggNOG" id="ENOG50320AT">
    <property type="taxonomic scope" value="Bacteria"/>
</dbReference>
<gene>
    <name evidence="1" type="ORF">J116_010615</name>
</gene>
<dbReference type="EMBL" id="ASHX02000001">
    <property type="protein sequence ID" value="OEJ94868.1"/>
    <property type="molecule type" value="Genomic_DNA"/>
</dbReference>
<proteinExistence type="predicted"/>
<evidence type="ECO:0000313" key="2">
    <source>
        <dbReference type="Proteomes" id="UP000095329"/>
    </source>
</evidence>
<comment type="caution">
    <text evidence="1">The sequence shown here is derived from an EMBL/GenBank/DDBJ whole genome shotgun (WGS) entry which is preliminary data.</text>
</comment>
<dbReference type="AlphaFoldDB" id="A0A1D3DRD4"/>